<reference evidence="9 10" key="1">
    <citation type="submission" date="2018-06" db="EMBL/GenBank/DDBJ databases">
        <title>Comparative genomics reveals the genomic features of Rhizophagus irregularis, R. cerebriforme, R. diaphanum and Gigaspora rosea, and their symbiotic lifestyle signature.</title>
        <authorList>
            <person name="Morin E."/>
            <person name="San Clemente H."/>
            <person name="Chen E.C.H."/>
            <person name="De La Providencia I."/>
            <person name="Hainaut M."/>
            <person name="Kuo A."/>
            <person name="Kohler A."/>
            <person name="Murat C."/>
            <person name="Tang N."/>
            <person name="Roy S."/>
            <person name="Loubradou J."/>
            <person name="Henrissat B."/>
            <person name="Grigoriev I.V."/>
            <person name="Corradi N."/>
            <person name="Roux C."/>
            <person name="Martin F.M."/>
        </authorList>
    </citation>
    <scope>NUCLEOTIDE SEQUENCE [LARGE SCALE GENOMIC DNA]</scope>
    <source>
        <strain evidence="9 10">DAOM 227022</strain>
    </source>
</reference>
<keyword evidence="5" id="KW-0067">ATP-binding</keyword>
<evidence type="ECO:0000256" key="2">
    <source>
        <dbReference type="ARBA" id="ARBA00001946"/>
    </source>
</evidence>
<evidence type="ECO:0000256" key="1">
    <source>
        <dbReference type="ARBA" id="ARBA00000185"/>
    </source>
</evidence>
<dbReference type="Proteomes" id="UP000265703">
    <property type="component" value="Unassembled WGS sequence"/>
</dbReference>
<evidence type="ECO:0000313" key="9">
    <source>
        <dbReference type="EMBL" id="RIA85852.1"/>
    </source>
</evidence>
<organism evidence="9 10">
    <name type="scientific">Glomus cerebriforme</name>
    <dbReference type="NCBI Taxonomy" id="658196"/>
    <lineage>
        <taxon>Eukaryota</taxon>
        <taxon>Fungi</taxon>
        <taxon>Fungi incertae sedis</taxon>
        <taxon>Mucoromycota</taxon>
        <taxon>Glomeromycotina</taxon>
        <taxon>Glomeromycetes</taxon>
        <taxon>Glomerales</taxon>
        <taxon>Glomeraceae</taxon>
        <taxon>Glomus</taxon>
    </lineage>
</organism>
<gene>
    <name evidence="9" type="ORF">C1645_830172</name>
</gene>
<evidence type="ECO:0000256" key="4">
    <source>
        <dbReference type="ARBA" id="ARBA00022741"/>
    </source>
</evidence>
<keyword evidence="6" id="KW-0799">Topoisomerase</keyword>
<dbReference type="STRING" id="658196.A0A397SJN9"/>
<evidence type="ECO:0000256" key="3">
    <source>
        <dbReference type="ARBA" id="ARBA00012895"/>
    </source>
</evidence>
<dbReference type="Gene3D" id="3.90.199.10">
    <property type="entry name" value="Topoisomerase II, domain 5"/>
    <property type="match status" value="1"/>
</dbReference>
<dbReference type="GO" id="GO:0005634">
    <property type="term" value="C:nucleus"/>
    <property type="evidence" value="ECO:0007669"/>
    <property type="project" value="TreeGrafter"/>
</dbReference>
<protein>
    <recommendedName>
        <fullName evidence="3">DNA topoisomerase (ATP-hydrolyzing)</fullName>
        <ecNumber evidence="3">5.6.2.2</ecNumber>
    </recommendedName>
</protein>
<evidence type="ECO:0000256" key="5">
    <source>
        <dbReference type="ARBA" id="ARBA00022840"/>
    </source>
</evidence>
<dbReference type="OrthoDB" id="424831at2759"/>
<dbReference type="EC" id="5.6.2.2" evidence="3"/>
<evidence type="ECO:0000313" key="10">
    <source>
        <dbReference type="Proteomes" id="UP000265703"/>
    </source>
</evidence>
<dbReference type="GO" id="GO:0000712">
    <property type="term" value="P:resolution of meiotic recombination intermediates"/>
    <property type="evidence" value="ECO:0007669"/>
    <property type="project" value="TreeGrafter"/>
</dbReference>
<evidence type="ECO:0000256" key="8">
    <source>
        <dbReference type="ARBA" id="ARBA00023235"/>
    </source>
</evidence>
<dbReference type="InterPro" id="IPR013758">
    <property type="entry name" value="Topo_IIA_A/C_ab"/>
</dbReference>
<keyword evidence="7" id="KW-0238">DNA-binding</keyword>
<dbReference type="PANTHER" id="PTHR10169">
    <property type="entry name" value="DNA TOPOISOMERASE/GYRASE"/>
    <property type="match status" value="1"/>
</dbReference>
<dbReference type="GO" id="GO:0003677">
    <property type="term" value="F:DNA binding"/>
    <property type="evidence" value="ECO:0007669"/>
    <property type="project" value="UniProtKB-KW"/>
</dbReference>
<dbReference type="SUPFAM" id="SSF56719">
    <property type="entry name" value="Type II DNA topoisomerase"/>
    <property type="match status" value="1"/>
</dbReference>
<accession>A0A397SJN9</accession>
<sequence>MNTTICTTIMVCFDGSGRIKKYNSSEEILKEFYDYRLEYYYKRKINHELEFGGLSRSNIIKLLEEKDFQEILQMIRMLMMTRISGYNYLMKSSSWSFCKEEAQKLMNKKAEKEREFEDLREKAPQQMWIEISWSPEIQKQYKTKEVQVVRSSSNSESPELLDKSPAQKFDEVKDVSVLLTPDQYNLQKYFPYKKAYKYRIPEWQTEKKCKRKNCTVKVCVTRSAKFSPSPSEVDLVGHSTESETKREIFLLILWKPFWKY</sequence>
<comment type="cofactor">
    <cofactor evidence="2">
        <name>Mg(2+)</name>
        <dbReference type="ChEBI" id="CHEBI:18420"/>
    </cofactor>
</comment>
<name>A0A397SJN9_9GLOM</name>
<dbReference type="InterPro" id="IPR050634">
    <property type="entry name" value="DNA_Topoisomerase_II"/>
</dbReference>
<evidence type="ECO:0000256" key="7">
    <source>
        <dbReference type="ARBA" id="ARBA00023125"/>
    </source>
</evidence>
<dbReference type="InterPro" id="IPR013757">
    <property type="entry name" value="Topo_IIA_A_a_sf"/>
</dbReference>
<keyword evidence="8" id="KW-0413">Isomerase</keyword>
<dbReference type="AlphaFoldDB" id="A0A397SJN9"/>
<dbReference type="EMBL" id="QKYT01000400">
    <property type="protein sequence ID" value="RIA85852.1"/>
    <property type="molecule type" value="Genomic_DNA"/>
</dbReference>
<proteinExistence type="predicted"/>
<dbReference type="Gene3D" id="1.10.268.10">
    <property type="entry name" value="Topoisomerase, domain 3"/>
    <property type="match status" value="1"/>
</dbReference>
<dbReference type="GO" id="GO:0000819">
    <property type="term" value="P:sister chromatid segregation"/>
    <property type="evidence" value="ECO:0007669"/>
    <property type="project" value="TreeGrafter"/>
</dbReference>
<comment type="catalytic activity">
    <reaction evidence="1">
        <text>ATP-dependent breakage, passage and rejoining of double-stranded DNA.</text>
        <dbReference type="EC" id="5.6.2.2"/>
    </reaction>
</comment>
<dbReference type="GO" id="GO:0005524">
    <property type="term" value="F:ATP binding"/>
    <property type="evidence" value="ECO:0007669"/>
    <property type="project" value="UniProtKB-KW"/>
</dbReference>
<keyword evidence="10" id="KW-1185">Reference proteome</keyword>
<dbReference type="GO" id="GO:0003918">
    <property type="term" value="F:DNA topoisomerase type II (double strand cut, ATP-hydrolyzing) activity"/>
    <property type="evidence" value="ECO:0007669"/>
    <property type="project" value="UniProtKB-EC"/>
</dbReference>
<dbReference type="GO" id="GO:0006265">
    <property type="term" value="P:DNA topological change"/>
    <property type="evidence" value="ECO:0007669"/>
    <property type="project" value="InterPro"/>
</dbReference>
<dbReference type="PANTHER" id="PTHR10169:SF38">
    <property type="entry name" value="DNA TOPOISOMERASE 2"/>
    <property type="match status" value="1"/>
</dbReference>
<evidence type="ECO:0000256" key="6">
    <source>
        <dbReference type="ARBA" id="ARBA00023029"/>
    </source>
</evidence>
<dbReference type="InterPro" id="IPR013760">
    <property type="entry name" value="Topo_IIA-like_dom_sf"/>
</dbReference>
<keyword evidence="4" id="KW-0547">Nucleotide-binding</keyword>
<comment type="caution">
    <text evidence="9">The sequence shown here is derived from an EMBL/GenBank/DDBJ whole genome shotgun (WGS) entry which is preliminary data.</text>
</comment>